<dbReference type="GO" id="GO:0005524">
    <property type="term" value="F:ATP binding"/>
    <property type="evidence" value="ECO:0007669"/>
    <property type="project" value="UniProtKB-KW"/>
</dbReference>
<evidence type="ECO:0000256" key="1">
    <source>
        <dbReference type="ARBA" id="ARBA00022448"/>
    </source>
</evidence>
<keyword evidence="2" id="KW-0547">Nucleotide-binding</keyword>
<dbReference type="InterPro" id="IPR027417">
    <property type="entry name" value="P-loop_NTPase"/>
</dbReference>
<keyword evidence="6" id="KW-1185">Reference proteome</keyword>
<dbReference type="PROSITE" id="PS50893">
    <property type="entry name" value="ABC_TRANSPORTER_2"/>
    <property type="match status" value="1"/>
</dbReference>
<name>A0A3N2DAV5_9MICO</name>
<protein>
    <submittedName>
        <fullName evidence="5">NitT/TauT family transport system ATP-binding protein</fullName>
    </submittedName>
</protein>
<keyword evidence="1" id="KW-0813">Transport</keyword>
<dbReference type="AlphaFoldDB" id="A0A3N2DAV5"/>
<evidence type="ECO:0000256" key="3">
    <source>
        <dbReference type="ARBA" id="ARBA00022840"/>
    </source>
</evidence>
<organism evidence="5 6">
    <name type="scientific">Salana multivorans</name>
    <dbReference type="NCBI Taxonomy" id="120377"/>
    <lineage>
        <taxon>Bacteria</taxon>
        <taxon>Bacillati</taxon>
        <taxon>Actinomycetota</taxon>
        <taxon>Actinomycetes</taxon>
        <taxon>Micrococcales</taxon>
        <taxon>Beutenbergiaceae</taxon>
        <taxon>Salana</taxon>
    </lineage>
</organism>
<evidence type="ECO:0000313" key="5">
    <source>
        <dbReference type="EMBL" id="ROR96857.1"/>
    </source>
</evidence>
<dbReference type="PROSITE" id="PS00211">
    <property type="entry name" value="ABC_TRANSPORTER_1"/>
    <property type="match status" value="1"/>
</dbReference>
<keyword evidence="3 5" id="KW-0067">ATP-binding</keyword>
<evidence type="ECO:0000259" key="4">
    <source>
        <dbReference type="PROSITE" id="PS50893"/>
    </source>
</evidence>
<feature type="domain" description="ABC transporter" evidence="4">
    <location>
        <begin position="10"/>
        <end position="234"/>
    </location>
</feature>
<sequence length="262" mass="27655">MPAGPSTPALALRHVTKVFEDGTRALEDVSFTVDPGELVSLVGPSGCGKTTALRIAAGLETPTDGDVERSAAASANLGFVFQDATLLEWRTARSNVELLPELRGVPAAERRARAEAALASVGLSDAGAKRPRQLSGGMRMRVSIARALVSEPELALFDEPFGALDELTRLSLQVLLQDLFAAARFAALFITHSVAEAVYLSDRVLVMGLGRIADEVVVPWAHPRAPELRYTAEFAALVGEVSGRLESAGASIGDDPRAGVTR</sequence>
<dbReference type="PANTHER" id="PTHR42788">
    <property type="entry name" value="TAURINE IMPORT ATP-BINDING PROTEIN-RELATED"/>
    <property type="match status" value="1"/>
</dbReference>
<dbReference type="Pfam" id="PF00005">
    <property type="entry name" value="ABC_tran"/>
    <property type="match status" value="1"/>
</dbReference>
<dbReference type="SUPFAM" id="SSF52540">
    <property type="entry name" value="P-loop containing nucleoside triphosphate hydrolases"/>
    <property type="match status" value="1"/>
</dbReference>
<dbReference type="InterPro" id="IPR003439">
    <property type="entry name" value="ABC_transporter-like_ATP-bd"/>
</dbReference>
<dbReference type="PANTHER" id="PTHR42788:SF20">
    <property type="entry name" value="ABC TRANSPORTER ATP-BINDING PROTEIN"/>
    <property type="match status" value="1"/>
</dbReference>
<proteinExistence type="predicted"/>
<dbReference type="EMBL" id="RKHQ01000001">
    <property type="protein sequence ID" value="ROR96857.1"/>
    <property type="molecule type" value="Genomic_DNA"/>
</dbReference>
<dbReference type="InterPro" id="IPR017871">
    <property type="entry name" value="ABC_transporter-like_CS"/>
</dbReference>
<evidence type="ECO:0000313" key="6">
    <source>
        <dbReference type="Proteomes" id="UP000275356"/>
    </source>
</evidence>
<dbReference type="InterPro" id="IPR050166">
    <property type="entry name" value="ABC_transporter_ATP-bind"/>
</dbReference>
<dbReference type="InterPro" id="IPR003593">
    <property type="entry name" value="AAA+_ATPase"/>
</dbReference>
<reference evidence="5 6" key="1">
    <citation type="submission" date="2018-11" db="EMBL/GenBank/DDBJ databases">
        <title>Sequencing the genomes of 1000 actinobacteria strains.</title>
        <authorList>
            <person name="Klenk H.-P."/>
        </authorList>
    </citation>
    <scope>NUCLEOTIDE SEQUENCE [LARGE SCALE GENOMIC DNA]</scope>
    <source>
        <strain evidence="5 6">DSM 13521</strain>
    </source>
</reference>
<accession>A0A3N2DAV5</accession>
<dbReference type="RefSeq" id="WP_211339134.1">
    <property type="nucleotide sequence ID" value="NZ_RKHQ01000001.1"/>
</dbReference>
<dbReference type="GO" id="GO:0016887">
    <property type="term" value="F:ATP hydrolysis activity"/>
    <property type="evidence" value="ECO:0007669"/>
    <property type="project" value="InterPro"/>
</dbReference>
<gene>
    <name evidence="5" type="ORF">EDD28_1449</name>
</gene>
<comment type="caution">
    <text evidence="5">The sequence shown here is derived from an EMBL/GenBank/DDBJ whole genome shotgun (WGS) entry which is preliminary data.</text>
</comment>
<dbReference type="SMART" id="SM00382">
    <property type="entry name" value="AAA"/>
    <property type="match status" value="1"/>
</dbReference>
<dbReference type="Gene3D" id="3.40.50.300">
    <property type="entry name" value="P-loop containing nucleotide triphosphate hydrolases"/>
    <property type="match status" value="1"/>
</dbReference>
<evidence type="ECO:0000256" key="2">
    <source>
        <dbReference type="ARBA" id="ARBA00022741"/>
    </source>
</evidence>
<dbReference type="Proteomes" id="UP000275356">
    <property type="component" value="Unassembled WGS sequence"/>
</dbReference>